<name>A0A645J7T6_9ZZZZ</name>
<comment type="caution">
    <text evidence="1">The sequence shown here is derived from an EMBL/GenBank/DDBJ whole genome shotgun (WGS) entry which is preliminary data.</text>
</comment>
<dbReference type="AlphaFoldDB" id="A0A645J7T6"/>
<accession>A0A645J7T6</accession>
<evidence type="ECO:0008006" key="2">
    <source>
        <dbReference type="Google" id="ProtNLM"/>
    </source>
</evidence>
<organism evidence="1">
    <name type="scientific">bioreactor metagenome</name>
    <dbReference type="NCBI Taxonomy" id="1076179"/>
    <lineage>
        <taxon>unclassified sequences</taxon>
        <taxon>metagenomes</taxon>
        <taxon>ecological metagenomes</taxon>
    </lineage>
</organism>
<dbReference type="EMBL" id="VSSQ01126980">
    <property type="protein sequence ID" value="MPN56534.1"/>
    <property type="molecule type" value="Genomic_DNA"/>
</dbReference>
<sequence length="66" mass="7790">MMVTHDIPESISMSDRIIVLSNRPACIKSIHAIEFPKDVKGPLERRNNPNFSRYFNEIWRELDVYV</sequence>
<gene>
    <name evidence="1" type="ORF">SDC9_204224</name>
</gene>
<evidence type="ECO:0000313" key="1">
    <source>
        <dbReference type="EMBL" id="MPN56534.1"/>
    </source>
</evidence>
<proteinExistence type="predicted"/>
<protein>
    <recommendedName>
        <fullName evidence="2">Bicarbonate transport ATP-binding protein CmpD</fullName>
    </recommendedName>
</protein>
<reference evidence="1" key="1">
    <citation type="submission" date="2019-08" db="EMBL/GenBank/DDBJ databases">
        <authorList>
            <person name="Kucharzyk K."/>
            <person name="Murdoch R.W."/>
            <person name="Higgins S."/>
            <person name="Loffler F."/>
        </authorList>
    </citation>
    <scope>NUCLEOTIDE SEQUENCE</scope>
</reference>